<keyword evidence="5" id="KW-0378">Hydrolase</keyword>
<evidence type="ECO:0000256" key="6">
    <source>
        <dbReference type="ARBA" id="ARBA00022989"/>
    </source>
</evidence>
<gene>
    <name evidence="12" type="ORF">QR680_001380</name>
</gene>
<proteinExistence type="inferred from homology"/>
<evidence type="ECO:0000313" key="12">
    <source>
        <dbReference type="EMBL" id="KAK0395661.1"/>
    </source>
</evidence>
<dbReference type="PROSITE" id="PS00122">
    <property type="entry name" value="CARBOXYLESTERASE_B_1"/>
    <property type="match status" value="1"/>
</dbReference>
<dbReference type="InterPro" id="IPR002918">
    <property type="entry name" value="Lipase_EstA/Esterase_EstB"/>
</dbReference>
<protein>
    <recommendedName>
        <fullName evidence="11">Carboxylesterase type B domain-containing protein</fullName>
    </recommendedName>
</protein>
<keyword evidence="6 9" id="KW-1133">Transmembrane helix</keyword>
<dbReference type="Proteomes" id="UP001175271">
    <property type="component" value="Unassembled WGS sequence"/>
</dbReference>
<evidence type="ECO:0000256" key="5">
    <source>
        <dbReference type="ARBA" id="ARBA00022801"/>
    </source>
</evidence>
<feature type="transmembrane region" description="Helical" evidence="9">
    <location>
        <begin position="1287"/>
        <end position="1307"/>
    </location>
</feature>
<dbReference type="EMBL" id="JAUCMV010000005">
    <property type="protein sequence ID" value="KAK0395661.1"/>
    <property type="molecule type" value="Genomic_DNA"/>
</dbReference>
<name>A0AA39GY48_9BILA</name>
<dbReference type="PROSITE" id="PS00941">
    <property type="entry name" value="CARBOXYLESTERASE_B_2"/>
    <property type="match status" value="1"/>
</dbReference>
<reference evidence="12" key="1">
    <citation type="submission" date="2023-06" db="EMBL/GenBank/DDBJ databases">
        <title>Genomic analysis of the entomopathogenic nematode Steinernema hermaphroditum.</title>
        <authorList>
            <person name="Schwarz E.M."/>
            <person name="Heppert J.K."/>
            <person name="Baniya A."/>
            <person name="Schwartz H.T."/>
            <person name="Tan C.-H."/>
            <person name="Antoshechkin I."/>
            <person name="Sternberg P.W."/>
            <person name="Goodrich-Blair H."/>
            <person name="Dillman A.R."/>
        </authorList>
    </citation>
    <scope>NUCLEOTIDE SEQUENCE</scope>
    <source>
        <strain evidence="12">PS9179</strain>
        <tissue evidence="12">Whole animal</tissue>
    </source>
</reference>
<dbReference type="Pfam" id="PF03062">
    <property type="entry name" value="MBOAT"/>
    <property type="match status" value="1"/>
</dbReference>
<feature type="domain" description="Carboxylesterase type B" evidence="11">
    <location>
        <begin position="298"/>
        <end position="810"/>
    </location>
</feature>
<feature type="chain" id="PRO_5041399659" description="Carboxylesterase type B domain-containing protein" evidence="10">
    <location>
        <begin position="20"/>
        <end position="1347"/>
    </location>
</feature>
<keyword evidence="13" id="KW-1185">Reference proteome</keyword>
<dbReference type="GO" id="GO:0016020">
    <property type="term" value="C:membrane"/>
    <property type="evidence" value="ECO:0007669"/>
    <property type="project" value="UniProtKB-SubCell"/>
</dbReference>
<evidence type="ECO:0000256" key="1">
    <source>
        <dbReference type="ARBA" id="ARBA00004141"/>
    </source>
</evidence>
<evidence type="ECO:0000256" key="4">
    <source>
        <dbReference type="ARBA" id="ARBA00022692"/>
    </source>
</evidence>
<evidence type="ECO:0000256" key="10">
    <source>
        <dbReference type="SAM" id="SignalP"/>
    </source>
</evidence>
<dbReference type="InterPro" id="IPR004299">
    <property type="entry name" value="MBOAT_fam"/>
</dbReference>
<keyword evidence="4 9" id="KW-0812">Transmembrane</keyword>
<feature type="transmembrane region" description="Helical" evidence="9">
    <location>
        <begin position="909"/>
        <end position="928"/>
    </location>
</feature>
<dbReference type="Pfam" id="PF01674">
    <property type="entry name" value="Lipase_2"/>
    <property type="match status" value="1"/>
</dbReference>
<evidence type="ECO:0000256" key="2">
    <source>
        <dbReference type="ARBA" id="ARBA00005964"/>
    </source>
</evidence>
<dbReference type="InterPro" id="IPR050309">
    <property type="entry name" value="Type-B_Carboxylest/Lipase"/>
</dbReference>
<comment type="similarity">
    <text evidence="2">Belongs to the type-B carboxylesterase/lipase family.</text>
</comment>
<dbReference type="InterPro" id="IPR002018">
    <property type="entry name" value="CarbesteraseB"/>
</dbReference>
<comment type="subcellular location">
    <subcellularLocation>
        <location evidence="1">Membrane</location>
        <topology evidence="1">Multi-pass membrane protein</topology>
    </subcellularLocation>
</comment>
<feature type="transmembrane region" description="Helical" evidence="9">
    <location>
        <begin position="1319"/>
        <end position="1338"/>
    </location>
</feature>
<dbReference type="InterPro" id="IPR029058">
    <property type="entry name" value="AB_hydrolase_fold"/>
</dbReference>
<evidence type="ECO:0000313" key="13">
    <source>
        <dbReference type="Proteomes" id="UP001175271"/>
    </source>
</evidence>
<dbReference type="PANTHER" id="PTHR11559">
    <property type="entry name" value="CARBOXYLESTERASE"/>
    <property type="match status" value="1"/>
</dbReference>
<dbReference type="InterPro" id="IPR019826">
    <property type="entry name" value="Carboxylesterase_B_AS"/>
</dbReference>
<dbReference type="Gene3D" id="3.40.50.1820">
    <property type="entry name" value="alpha/beta hydrolase"/>
    <property type="match status" value="2"/>
</dbReference>
<comment type="caution">
    <text evidence="12">The sequence shown here is derived from an EMBL/GenBank/DDBJ whole genome shotgun (WGS) entry which is preliminary data.</text>
</comment>
<dbReference type="GO" id="GO:0016042">
    <property type="term" value="P:lipid catabolic process"/>
    <property type="evidence" value="ECO:0007669"/>
    <property type="project" value="InterPro"/>
</dbReference>
<feature type="transmembrane region" description="Helical" evidence="9">
    <location>
        <begin position="968"/>
        <end position="992"/>
    </location>
</feature>
<feature type="transmembrane region" description="Helical" evidence="9">
    <location>
        <begin position="934"/>
        <end position="956"/>
    </location>
</feature>
<evidence type="ECO:0000259" key="11">
    <source>
        <dbReference type="Pfam" id="PF00135"/>
    </source>
</evidence>
<keyword evidence="7 9" id="KW-0472">Membrane</keyword>
<feature type="compositionally biased region" description="Low complexity" evidence="8">
    <location>
        <begin position="851"/>
        <end position="870"/>
    </location>
</feature>
<dbReference type="Pfam" id="PF00135">
    <property type="entry name" value="COesterase"/>
    <property type="match status" value="1"/>
</dbReference>
<evidence type="ECO:0000256" key="8">
    <source>
        <dbReference type="SAM" id="MobiDB-lite"/>
    </source>
</evidence>
<dbReference type="InterPro" id="IPR019819">
    <property type="entry name" value="Carboxylesterase_B_CS"/>
</dbReference>
<evidence type="ECO:0000256" key="7">
    <source>
        <dbReference type="ARBA" id="ARBA00023136"/>
    </source>
</evidence>
<accession>A0AA39GY48</accession>
<feature type="region of interest" description="Disordered" evidence="8">
    <location>
        <begin position="834"/>
        <end position="870"/>
    </location>
</feature>
<sequence length="1347" mass="150601">MRSTKRSVVFLAIVSIATSTISPTFKTYLDTNFGQGVGDAVARTDVGGGGSYGGGSHEGGAPTSRQPVIIVHGITNNAGNFDKIRDHFLSKGYTDEDIYGTTYGDSGKTNVLFVTMECSYVKHIRMFIQAVASYTGSKVDILGFSMGSPIARKAILGGACVDTGEQLGPPLTDLVDTFVGIAGANYGSFLCFVPFGSCNMVNGMSCLSRYLNDINARRRYEGAHIFTIYSTGDDKVGYQACGKIASAIEGQDQAFQKQGLNHDGVMYGTVDLQYNLMTGVLLFFLVSLSLAVADRVDVNTTRGPLFGYSVDYGSNTSELYYGRADVFLGIPYVMQPIGPLRFHKPRKIMQFPGVTPYNATKYGNICPQLDKPADMTMGEDCLYLNIISPNVSTAIKYPVMVWIHGGAMKNGFAAQYGVKGAIRNLVSRGVVVVIIQYRIGTLGFFTTFTEEFPPNLGMLDQVEALKFIKEEIANFGGDPYRITLFGQSAGGASVSAHLYSPLSQGLFQQGIMESGTVLTCFDGSLGFANLSEQRAAKYCNVTDAMFKAKDFGNLKSCMMDMDYNKWLADEMTNPLGWKIVQDDHFFPEVPRVQQAKRPNVPVLIGSNKDEWAFFEMAFMKAGITWDLYSRDAFETMFGAYATFLKEHELEIEKLLEDVYRPYGTKDDDALGWLKITNDIFTSAGFTGFISRDIDWYLRRNNTNVYAYEYTRASLVNQIVPIPGWNPVFHCAELAFIWMQTETWNKAVKDGTVTPEDIAMANWFGETWTNFAKYGFPTLDNSWKPVTADNPKAYLEINDEKGMRNLYRGTDRVVWNNVIPSLVGYWPPERPNGITPTKPTDAYTKTSSQPDITPASTISATSTSIQSTSSDGSTISKGVPVGTTTSVSYSMGLVGALSDLLNTSEDGLRLLLSILAGYPLAAIYRTFVYNKTAQIQHLFFVAAGVLLYVFNCGYAIYHSLLSIMFAYAITNYLPGSVLSIILAHVTFLGHLLLGYWNAESEKYDMTWTTPFCIMTLRYIGLVMDVYDGQKPKEKQKPDQAKTAIVDPPSLLETAAFGLFFAGTFVGPQFTLSRFRSFVNGEFLDEKGEVRASGLMVSLRRFVAGVTCAVLHQWGMVWIPNSYFNSQEFFGASFFWKVTWNTIWYRAIMYRYCTAWLLTEGAAILAGIGYNGKKDGEDQWDGVRDLHITGWEFGNDFTSCIESFNVGTNTFAKNHIFRRLRWLGNKYLSHVVTLMYLAIWHGYHLGYFILFIYEFACVTAQEQLYSLIRRVPGAYEFLQKSYMRPVCWLFGRLTINISMAFGFLTFGLIKKEIWVGPVKAMYLYLYIFYFVIWPITYQVLRRVLPRRKD</sequence>
<feature type="signal peptide" evidence="10">
    <location>
        <begin position="1"/>
        <end position="19"/>
    </location>
</feature>
<evidence type="ECO:0000256" key="9">
    <source>
        <dbReference type="SAM" id="Phobius"/>
    </source>
</evidence>
<organism evidence="12 13">
    <name type="scientific">Steinernema hermaphroditum</name>
    <dbReference type="NCBI Taxonomy" id="289476"/>
    <lineage>
        <taxon>Eukaryota</taxon>
        <taxon>Metazoa</taxon>
        <taxon>Ecdysozoa</taxon>
        <taxon>Nematoda</taxon>
        <taxon>Chromadorea</taxon>
        <taxon>Rhabditida</taxon>
        <taxon>Tylenchina</taxon>
        <taxon>Panagrolaimomorpha</taxon>
        <taxon>Strongyloidoidea</taxon>
        <taxon>Steinernematidae</taxon>
        <taxon>Steinernema</taxon>
    </lineage>
</organism>
<dbReference type="GO" id="GO:0052689">
    <property type="term" value="F:carboxylic ester hydrolase activity"/>
    <property type="evidence" value="ECO:0007669"/>
    <property type="project" value="UniProtKB-KW"/>
</dbReference>
<dbReference type="FunFam" id="3.40.50.1820:FF:000377">
    <property type="entry name" value="LIPaSe related"/>
    <property type="match status" value="1"/>
</dbReference>
<evidence type="ECO:0000256" key="3">
    <source>
        <dbReference type="ARBA" id="ARBA00022487"/>
    </source>
</evidence>
<feature type="compositionally biased region" description="Polar residues" evidence="8">
    <location>
        <begin position="834"/>
        <end position="850"/>
    </location>
</feature>
<keyword evidence="3" id="KW-0719">Serine esterase</keyword>
<feature type="transmembrane region" description="Helical" evidence="9">
    <location>
        <begin position="1225"/>
        <end position="1241"/>
    </location>
</feature>
<dbReference type="SUPFAM" id="SSF53474">
    <property type="entry name" value="alpha/beta-Hydrolases"/>
    <property type="match status" value="2"/>
</dbReference>
<keyword evidence="10" id="KW-0732">Signal</keyword>